<dbReference type="EMBL" id="BA000026">
    <property type="protein sequence ID" value="BAC44497.1"/>
    <property type="molecule type" value="Genomic_DNA"/>
</dbReference>
<dbReference type="Pfam" id="PF07668">
    <property type="entry name" value="MpPF1"/>
    <property type="match status" value="2"/>
</dbReference>
<dbReference type="AlphaFoldDB" id="Q8EV63"/>
<gene>
    <name evidence="2" type="ordered locus">MYPE7040</name>
</gene>
<name>Q8EV63_MALP2</name>
<sequence length="713" mass="76488">MKSKRSKLLKILSVIGIFAVSAAVPITLVSKYVIFTKTSSSNGNVDDNSGNNNGNDNSNPNDNNGNNDGGNDSNNNNTTPQDGSIVPRLKSSINLSGTVDKIYNSQNASETNNLIAEEIKTNLEQAFDNSTELENVNDLNITVNGNFADTSSWGGNPYDGTNGWSGSTTGNEILYSTSLNQLNISSLNDLKHQLTDAKIKEILRSSDSSKLNESAEYTVKNKLGFTNNNLVHVNIMEILGSGVRNFDLQIPISSINFNVSNMSISVSGTDVQTTNATTNFNYNIAINNTESNTPQPTSTPKASSSEVTNADKILVKLGYADVGTNNSIVLNQELLQEEFGIYNVEFSNAKIAPNTSTNRQVGSYKITLDATPIANKGFIWQDGTTSTKSVSFDVNVDIGEISPALNTTLNLTGPLSKIYDVEGTSGSRKSTNTLIAEDIKANLDTYFSNGNDLKTVENLSVSASGSFPTTSSWTGTEYSTWSTSVQYSAVYGQSLGQINISSLNDLKTKWNSQGIYNVLLGSGLRFSDSTFTVQNLLGFTGGDLLHMNIFVNSGYTANFTVDLQIPASNINLTVPTLRVTANGSNVASLQVDTTNFTYNIGIKDTVDFVKPTTGVTALAPANKTNVNEALVSLGFATRNTSSNPYTYTLDSEKISAALGVFNCTFEGISITEDESNPNNYTIVLKASPNANYNWESGSSDPKELSFKVDLASS</sequence>
<reference evidence="2 3" key="1">
    <citation type="journal article" date="2002" name="Nucleic Acids Res.">
        <title>The complete genomic sequence of Mycoplasma penetrans, an intracellular bacterial pathogen in humans.</title>
        <authorList>
            <person name="Sasaki Y."/>
            <person name="Ishikawa J."/>
            <person name="Yamashita A."/>
            <person name="Oshima K."/>
            <person name="Kenri T."/>
            <person name="Furuya K."/>
            <person name="Yoshino C."/>
            <person name="Horino A."/>
            <person name="Shiba T."/>
            <person name="Sasaki T."/>
            <person name="Hattori M."/>
        </authorList>
    </citation>
    <scope>NUCLEOTIDE SEQUENCE [LARGE SCALE GENOMIC DNA]</scope>
    <source>
        <strain evidence="2 3">HF-2</strain>
    </source>
</reference>
<dbReference type="Proteomes" id="UP000002522">
    <property type="component" value="Chromosome"/>
</dbReference>
<organism evidence="2 3">
    <name type="scientific">Malacoplasma penetrans (strain HF-2)</name>
    <name type="common">Mycoplasma penetrans</name>
    <dbReference type="NCBI Taxonomy" id="272633"/>
    <lineage>
        <taxon>Bacteria</taxon>
        <taxon>Bacillati</taxon>
        <taxon>Mycoplasmatota</taxon>
        <taxon>Mycoplasmoidales</taxon>
        <taxon>Mycoplasmoidaceae</taxon>
        <taxon>Malacoplasma</taxon>
    </lineage>
</organism>
<evidence type="ECO:0000313" key="3">
    <source>
        <dbReference type="Proteomes" id="UP000002522"/>
    </source>
</evidence>
<keyword evidence="3" id="KW-1185">Reference proteome</keyword>
<evidence type="ECO:0000313" key="2">
    <source>
        <dbReference type="EMBL" id="BAC44497.1"/>
    </source>
</evidence>
<dbReference type="InParanoid" id="Q8EV63"/>
<dbReference type="RefSeq" id="WP_011077527.1">
    <property type="nucleotide sequence ID" value="NC_004432.1"/>
</dbReference>
<dbReference type="GO" id="GO:0016020">
    <property type="term" value="C:membrane"/>
    <property type="evidence" value="ECO:0007669"/>
    <property type="project" value="InterPro"/>
</dbReference>
<feature type="region of interest" description="Disordered" evidence="1">
    <location>
        <begin position="40"/>
        <end position="87"/>
    </location>
</feature>
<proteinExistence type="predicted"/>
<dbReference type="STRING" id="272633.gene:10731826"/>
<keyword evidence="2" id="KW-0449">Lipoprotein</keyword>
<accession>Q8EV63</accession>
<dbReference type="HOGENOM" id="CLU_397842_0_0_14"/>
<evidence type="ECO:0000256" key="1">
    <source>
        <dbReference type="SAM" id="MobiDB-lite"/>
    </source>
</evidence>
<protein>
    <submittedName>
        <fullName evidence="2">Signal-peptide-less P35 lipoprotein homolog</fullName>
    </submittedName>
</protein>
<dbReference type="InterPro" id="IPR011653">
    <property type="entry name" value="Lipoprotein_p35"/>
</dbReference>
<dbReference type="KEGG" id="mpe:MYPE7040"/>
<feature type="compositionally biased region" description="Low complexity" evidence="1">
    <location>
        <begin position="40"/>
        <end position="77"/>
    </location>
</feature>